<proteinExistence type="predicted"/>
<comment type="caution">
    <text evidence="1">The sequence shown here is derived from an EMBL/GenBank/DDBJ whole genome shotgun (WGS) entry which is preliminary data.</text>
</comment>
<evidence type="ECO:0000313" key="2">
    <source>
        <dbReference type="Proteomes" id="UP000288805"/>
    </source>
</evidence>
<accession>A0A438JBF4</accession>
<sequence length="101" mass="11384">MLVRPLWEDLRQCSTPLLLIVGEKDGKFKRIAQEMCYEIGHGTSNGDDSRKEIYEIVEVPNCGHAAHLENPLPIIRALRRFLTGLENSSTPNERAVPFHGS</sequence>
<dbReference type="AlphaFoldDB" id="A0A438JBF4"/>
<name>A0A438JBF4_VITVI</name>
<dbReference type="SUPFAM" id="SSF53474">
    <property type="entry name" value="alpha/beta-Hydrolases"/>
    <property type="match status" value="1"/>
</dbReference>
<dbReference type="EMBL" id="QGNW01000052">
    <property type="protein sequence ID" value="RVX06278.1"/>
    <property type="molecule type" value="Genomic_DNA"/>
</dbReference>
<gene>
    <name evidence="1" type="primary">PHYLLO_1</name>
    <name evidence="1" type="ORF">CK203_027479</name>
</gene>
<evidence type="ECO:0000313" key="1">
    <source>
        <dbReference type="EMBL" id="RVX06278.1"/>
    </source>
</evidence>
<dbReference type="OrthoDB" id="8119704at2759"/>
<reference evidence="1 2" key="1">
    <citation type="journal article" date="2018" name="PLoS Genet.">
        <title>Population sequencing reveals clonal diversity and ancestral inbreeding in the grapevine cultivar Chardonnay.</title>
        <authorList>
            <person name="Roach M.J."/>
            <person name="Johnson D.L."/>
            <person name="Bohlmann J."/>
            <person name="van Vuuren H.J."/>
            <person name="Jones S.J."/>
            <person name="Pretorius I.S."/>
            <person name="Schmidt S.A."/>
            <person name="Borneman A.R."/>
        </authorList>
    </citation>
    <scope>NUCLEOTIDE SEQUENCE [LARGE SCALE GENOMIC DNA]</scope>
    <source>
        <strain evidence="2">cv. Chardonnay</strain>
        <tissue evidence="1">Leaf</tissue>
    </source>
</reference>
<protein>
    <submittedName>
        <fullName evidence="1">Protein PHYLLO, chloroplastic</fullName>
    </submittedName>
</protein>
<organism evidence="1 2">
    <name type="scientific">Vitis vinifera</name>
    <name type="common">Grape</name>
    <dbReference type="NCBI Taxonomy" id="29760"/>
    <lineage>
        <taxon>Eukaryota</taxon>
        <taxon>Viridiplantae</taxon>
        <taxon>Streptophyta</taxon>
        <taxon>Embryophyta</taxon>
        <taxon>Tracheophyta</taxon>
        <taxon>Spermatophyta</taxon>
        <taxon>Magnoliopsida</taxon>
        <taxon>eudicotyledons</taxon>
        <taxon>Gunneridae</taxon>
        <taxon>Pentapetalae</taxon>
        <taxon>rosids</taxon>
        <taxon>Vitales</taxon>
        <taxon>Vitaceae</taxon>
        <taxon>Viteae</taxon>
        <taxon>Vitis</taxon>
    </lineage>
</organism>
<dbReference type="PANTHER" id="PTHR42916:SF1">
    <property type="entry name" value="PROTEIN PHYLLO, CHLOROPLASTIC"/>
    <property type="match status" value="1"/>
</dbReference>
<dbReference type="Proteomes" id="UP000288805">
    <property type="component" value="Unassembled WGS sequence"/>
</dbReference>
<dbReference type="InterPro" id="IPR029058">
    <property type="entry name" value="AB_hydrolase_fold"/>
</dbReference>
<dbReference type="PANTHER" id="PTHR42916">
    <property type="entry name" value="2-SUCCINYL-5-ENOLPYRUVYL-6-HYDROXY-3-CYCLOHEXENE-1-CARBOXYLATE SYNTHASE"/>
    <property type="match status" value="1"/>
</dbReference>
<dbReference type="Gene3D" id="3.40.50.1820">
    <property type="entry name" value="alpha/beta hydrolase"/>
    <property type="match status" value="1"/>
</dbReference>